<proteinExistence type="predicted"/>
<name>A0A177UW47_9BASI</name>
<sequence>MEHEDYESHAQLGESTLPLCATPAVVTLYEDCFRLRHTSCLRIRTGLATVRNIMVLTTKATAFRCHSIAICARALRFFKRIAIQETKSGQLIASGTPMSVVLVWANTTLEQFHSKLDEGGTRSIVSRSKRSSFSSKAIHIELGDIRTEMKRIIRVAQAEYSRSMNRLLSRSGPPVLPHLARSMVLCFRSIVFDIYEVLDDHDGQTHITSENLNNFAILFPLLRDIAARPSSSSASSSSRASLYVPTDATLQHSMDGRGHFGPVGENATDVSQLKFPSHRRAESWAQSFGDLFWRIRQRVLATEKMPGGPSKGLFYLHHTLIITCKLGQLANASFFAEMVAAVLRHKQEWEPHPDVTFQVASAFAALSFLQRQSGKFEQALQTSAEVLALASQSNLETSVEGGPKLMGTLALEHGSNLRRLYTSRNEDMERARSWKLKSRDSACQAVARFRSGLLNDPSDWEVRFSLGRALLLQAFSYRHQFPGEKSDSASATKSNQISQEAIEYLRTAAQAKPHVLELYLALQLANHAKYLDTDRPQGRLLCQEAIDIYQRWASGWQNMEISPLSTMHSTMGIFLLRDCEYDGALKALTKSIELENCITASLLASYRYRAWTNMNLEHYHATLQDITWLKGHHIGAEGRLTAELTALSGFAEWMRDDRISPAAARRTLQRAVEIFQANGCPKDMDSVKDLEFGRTYVLALAWLGGIDASIGYSAAERTQLAVNLSRKLIAATITGAEKDAAEMDLVHILLFHATALFDSEARDSAVELLNECMQLITKHPKTAATTAKTVWQFRAYLFEADDEQEEADWAWGMAAKFSSARGYFHHLEHIHSW</sequence>
<dbReference type="Proteomes" id="UP000077671">
    <property type="component" value="Unassembled WGS sequence"/>
</dbReference>
<reference evidence="1" key="1">
    <citation type="submission" date="2016-04" db="EMBL/GenBank/DDBJ databases">
        <authorList>
            <person name="Nguyen H.D."/>
            <person name="Kesanakurti P."/>
            <person name="Cullis J."/>
            <person name="Levesque C.A."/>
            <person name="Hambleton S."/>
        </authorList>
    </citation>
    <scope>NUCLEOTIDE SEQUENCE</scope>
    <source>
        <strain evidence="1">DAOMC 238032</strain>
    </source>
</reference>
<evidence type="ECO:0000313" key="1">
    <source>
        <dbReference type="EMBL" id="KAE8265196.1"/>
    </source>
</evidence>
<gene>
    <name evidence="1" type="ORF">A4X03_0g427</name>
</gene>
<dbReference type="AlphaFoldDB" id="A0A177UW47"/>
<dbReference type="EMBL" id="LWDD02000024">
    <property type="protein sequence ID" value="KAE8265196.1"/>
    <property type="molecule type" value="Genomic_DNA"/>
</dbReference>
<dbReference type="Gene3D" id="1.25.40.10">
    <property type="entry name" value="Tetratricopeptide repeat domain"/>
    <property type="match status" value="1"/>
</dbReference>
<evidence type="ECO:0008006" key="3">
    <source>
        <dbReference type="Google" id="ProtNLM"/>
    </source>
</evidence>
<protein>
    <recommendedName>
        <fullName evidence="3">Anaphase-promoting complex subunit 5</fullName>
    </recommendedName>
</protein>
<accession>A0A177UW47</accession>
<evidence type="ECO:0000313" key="2">
    <source>
        <dbReference type="Proteomes" id="UP000077671"/>
    </source>
</evidence>
<dbReference type="InterPro" id="IPR011990">
    <property type="entry name" value="TPR-like_helical_dom_sf"/>
</dbReference>
<reference evidence="1" key="2">
    <citation type="journal article" date="2019" name="IMA Fungus">
        <title>Genome sequencing and comparison of five Tilletia species to identify candidate genes for the detection of regulated species infecting wheat.</title>
        <authorList>
            <person name="Nguyen H.D.T."/>
            <person name="Sultana T."/>
            <person name="Kesanakurti P."/>
            <person name="Hambleton S."/>
        </authorList>
    </citation>
    <scope>NUCLEOTIDE SEQUENCE</scope>
    <source>
        <strain evidence="1">DAOMC 238032</strain>
    </source>
</reference>
<organism evidence="1 2">
    <name type="scientific">Tilletia caries</name>
    <name type="common">wheat bunt fungus</name>
    <dbReference type="NCBI Taxonomy" id="13290"/>
    <lineage>
        <taxon>Eukaryota</taxon>
        <taxon>Fungi</taxon>
        <taxon>Dikarya</taxon>
        <taxon>Basidiomycota</taxon>
        <taxon>Ustilaginomycotina</taxon>
        <taxon>Exobasidiomycetes</taxon>
        <taxon>Tilletiales</taxon>
        <taxon>Tilletiaceae</taxon>
        <taxon>Tilletia</taxon>
    </lineage>
</organism>
<comment type="caution">
    <text evidence="1">The sequence shown here is derived from an EMBL/GenBank/DDBJ whole genome shotgun (WGS) entry which is preliminary data.</text>
</comment>
<dbReference type="SUPFAM" id="SSF48452">
    <property type="entry name" value="TPR-like"/>
    <property type="match status" value="1"/>
</dbReference>